<dbReference type="RefSeq" id="WP_133505151.1">
    <property type="nucleotide sequence ID" value="NZ_SNXC01000016.1"/>
</dbReference>
<evidence type="ECO:0000259" key="1">
    <source>
        <dbReference type="Pfam" id="PF05943"/>
    </source>
</evidence>
<dbReference type="Pfam" id="PF05943">
    <property type="entry name" value="VipB"/>
    <property type="match status" value="1"/>
</dbReference>
<dbReference type="Pfam" id="PF18945">
    <property type="entry name" value="VipB_2"/>
    <property type="match status" value="1"/>
</dbReference>
<organism evidence="3 4">
    <name type="scientific">Marinomonas balearica</name>
    <dbReference type="NCBI Taxonomy" id="491947"/>
    <lineage>
        <taxon>Bacteria</taxon>
        <taxon>Pseudomonadati</taxon>
        <taxon>Pseudomonadota</taxon>
        <taxon>Gammaproteobacteria</taxon>
        <taxon>Oceanospirillales</taxon>
        <taxon>Oceanospirillaceae</taxon>
        <taxon>Marinomonas</taxon>
    </lineage>
</organism>
<dbReference type="PANTHER" id="PTHR35565">
    <property type="entry name" value="CYTOPLASMIC PROTEIN-RELATED"/>
    <property type="match status" value="1"/>
</dbReference>
<evidence type="ECO:0000313" key="3">
    <source>
        <dbReference type="EMBL" id="TDO95533.1"/>
    </source>
</evidence>
<accession>A0A4R6M2T6</accession>
<dbReference type="InterPro" id="IPR010269">
    <property type="entry name" value="T6SS_TssC-like"/>
</dbReference>
<evidence type="ECO:0000313" key="4">
    <source>
        <dbReference type="Proteomes" id="UP000294656"/>
    </source>
</evidence>
<feature type="domain" description="TssC1 N-terminal" evidence="1">
    <location>
        <begin position="85"/>
        <end position="384"/>
    </location>
</feature>
<evidence type="ECO:0000259" key="2">
    <source>
        <dbReference type="Pfam" id="PF18945"/>
    </source>
</evidence>
<comment type="caution">
    <text evidence="3">The sequence shown here is derived from an EMBL/GenBank/DDBJ whole genome shotgun (WGS) entry which is preliminary data.</text>
</comment>
<name>A0A4R6M2T6_9GAMM</name>
<sequence length="507" mass="57749">MSVQETVSAGTHSVEFAEDSVYQRLCGLIQMDPVDAPVDINKFQNPKHMAEVDTNERITAALKVFFELALESGTQIERIDKTLLDQYIATIDSVISAQLDEVLHHKDFQKVESSWRGLKFLVDRTDFKANMKIELLDCTKESLREDFEESPDTTQSGLFDQIYTQEYDTPGGEPVTAMIANFEFDRTGADVELLTEVSKVASAAHCPFISAIGPEFFDKESVEEIPKIQDIGTYMDRAEYIRWKGFRETEDSRYVGLVFPRFLLRLPYGEENPIRSFNYREGVKGEQHNRYLWGNSAFAFAANMTRSFKKNGWTVNIRGPESGGKLDKLPIHFYQSGRGTESKIPTEVLISETKELEFADHGFIPLSYYKNSDYACFFSANSSQRPMECDEAEDTANARINSRLPYIFLVSRIAQYLKILQRENIGSLKSRQDLENELNAWLQGLVTKMNNPDPELAATHPLKDGRVFVSESEDNPGYYFVNMHVQPHFQVEGVDVKLSLVSQMPEV</sequence>
<feature type="domain" description="TssC1 C-terminal" evidence="2">
    <location>
        <begin position="394"/>
        <end position="504"/>
    </location>
</feature>
<dbReference type="OrthoDB" id="9764000at2"/>
<reference evidence="3 4" key="1">
    <citation type="submission" date="2019-03" db="EMBL/GenBank/DDBJ databases">
        <title>Genomic Encyclopedia of Type Strains, Phase III (KMG-III): the genomes of soil and plant-associated and newly described type strains.</title>
        <authorList>
            <person name="Whitman W."/>
        </authorList>
    </citation>
    <scope>NUCLEOTIDE SEQUENCE [LARGE SCALE GENOMIC DNA]</scope>
    <source>
        <strain evidence="3 4">CECT 7378</strain>
    </source>
</reference>
<dbReference type="NCBIfam" id="TIGR03355">
    <property type="entry name" value="VI_chp_2"/>
    <property type="match status" value="1"/>
</dbReference>
<dbReference type="InterPro" id="IPR044032">
    <property type="entry name" value="TssC1_C"/>
</dbReference>
<protein>
    <submittedName>
        <fullName evidence="3">Type VI secretion system protein ImpC</fullName>
    </submittedName>
</protein>
<dbReference type="InterPro" id="IPR044031">
    <property type="entry name" value="TssC1_N"/>
</dbReference>
<dbReference type="EMBL" id="SNXC01000016">
    <property type="protein sequence ID" value="TDO95533.1"/>
    <property type="molecule type" value="Genomic_DNA"/>
</dbReference>
<dbReference type="Proteomes" id="UP000294656">
    <property type="component" value="Unassembled WGS sequence"/>
</dbReference>
<gene>
    <name evidence="3" type="ORF">DFP79_3462</name>
</gene>
<keyword evidence="4" id="KW-1185">Reference proteome</keyword>
<dbReference type="AlphaFoldDB" id="A0A4R6M2T6"/>
<proteinExistence type="predicted"/>
<dbReference type="PANTHER" id="PTHR35565:SF1">
    <property type="entry name" value="TYPE VI SECRETION SYSTEM CONTRACTILE SHEATH LARGE SUBUNIT"/>
    <property type="match status" value="1"/>
</dbReference>